<reference evidence="3 4" key="1">
    <citation type="submission" date="2018-10" db="EMBL/GenBank/DDBJ databases">
        <authorList>
            <person name="Li J."/>
        </authorList>
    </citation>
    <scope>NUCLEOTIDE SEQUENCE [LARGE SCALE GENOMIC DNA]</scope>
    <source>
        <strain evidence="3 4">CCTCC AB209002</strain>
    </source>
</reference>
<feature type="chain" id="PRO_5039222496" description="Ig-like domain-containing protein" evidence="2">
    <location>
        <begin position="22"/>
        <end position="140"/>
    </location>
</feature>
<dbReference type="PROSITE" id="PS51257">
    <property type="entry name" value="PROKAR_LIPOPROTEIN"/>
    <property type="match status" value="1"/>
</dbReference>
<feature type="region of interest" description="Disordered" evidence="1">
    <location>
        <begin position="26"/>
        <end position="58"/>
    </location>
</feature>
<sequence length="140" mass="14234">MPVRKTASTLGLVLVAGLLMAGCSAPEPANTTTPSATRTPTPTQTPGDEPSSAPTTAPPAEWTVAELTTACIDFQTSDSGDAGEFEWTTPAATQQDGDAWYVFLQGTITTPDGTSIPAEYTCVVTGPPGSATVDEAAVAE</sequence>
<name>A0A3L7A0Q6_9MICO</name>
<keyword evidence="2" id="KW-0732">Signal</keyword>
<feature type="signal peptide" evidence="2">
    <location>
        <begin position="1"/>
        <end position="21"/>
    </location>
</feature>
<gene>
    <name evidence="3" type="ORF">D9V29_00785</name>
</gene>
<keyword evidence="4" id="KW-1185">Reference proteome</keyword>
<dbReference type="RefSeq" id="WP_121671417.1">
    <property type="nucleotide sequence ID" value="NZ_BMXM01000002.1"/>
</dbReference>
<evidence type="ECO:0000256" key="1">
    <source>
        <dbReference type="SAM" id="MobiDB-lite"/>
    </source>
</evidence>
<evidence type="ECO:0000256" key="2">
    <source>
        <dbReference type="SAM" id="SignalP"/>
    </source>
</evidence>
<accession>A0A3L7A0Q6</accession>
<organism evidence="3 4">
    <name type="scientific">Mycetocola manganoxydans</name>
    <dbReference type="NCBI Taxonomy" id="699879"/>
    <lineage>
        <taxon>Bacteria</taxon>
        <taxon>Bacillati</taxon>
        <taxon>Actinomycetota</taxon>
        <taxon>Actinomycetes</taxon>
        <taxon>Micrococcales</taxon>
        <taxon>Microbacteriaceae</taxon>
        <taxon>Mycetocola</taxon>
    </lineage>
</organism>
<dbReference type="Proteomes" id="UP000270299">
    <property type="component" value="Unassembled WGS sequence"/>
</dbReference>
<dbReference type="AlphaFoldDB" id="A0A3L7A0Q6"/>
<evidence type="ECO:0000313" key="4">
    <source>
        <dbReference type="Proteomes" id="UP000270299"/>
    </source>
</evidence>
<evidence type="ECO:0008006" key="5">
    <source>
        <dbReference type="Google" id="ProtNLM"/>
    </source>
</evidence>
<comment type="caution">
    <text evidence="3">The sequence shown here is derived from an EMBL/GenBank/DDBJ whole genome shotgun (WGS) entry which is preliminary data.</text>
</comment>
<protein>
    <recommendedName>
        <fullName evidence="5">Ig-like domain-containing protein</fullName>
    </recommendedName>
</protein>
<dbReference type="EMBL" id="RCUV01000001">
    <property type="protein sequence ID" value="RLP73866.1"/>
    <property type="molecule type" value="Genomic_DNA"/>
</dbReference>
<feature type="compositionally biased region" description="Low complexity" evidence="1">
    <location>
        <begin position="31"/>
        <end position="58"/>
    </location>
</feature>
<evidence type="ECO:0000313" key="3">
    <source>
        <dbReference type="EMBL" id="RLP73866.1"/>
    </source>
</evidence>
<proteinExistence type="predicted"/>